<reference evidence="1 2" key="1">
    <citation type="submission" date="2017-11" db="EMBL/GenBank/DDBJ databases">
        <title>Revised Sequence and Annotation of the Rhodobaca barguzinensis strain alga05 Genome.</title>
        <authorList>
            <person name="Kopejtka K."/>
            <person name="Tomasch J.M."/>
            <person name="Bunk B."/>
            <person name="Koblizek M."/>
        </authorList>
    </citation>
    <scope>NUCLEOTIDE SEQUENCE [LARGE SCALE GENOMIC DNA]</scope>
    <source>
        <strain evidence="2">alga05</strain>
    </source>
</reference>
<dbReference type="KEGG" id="rbg:BG454_17770"/>
<sequence>MSFATELRQKASKLWHIQRVKGLVRAHARAGPNALITVVEVECDDPACPGPATRITILGIDLIRRSLLIHRPVADVTVADMRQPVTLISATHATE</sequence>
<dbReference type="AlphaFoldDB" id="A0A2K8KLM6"/>
<dbReference type="EMBL" id="CP024899">
    <property type="protein sequence ID" value="ATX67430.1"/>
    <property type="molecule type" value="Genomic_DNA"/>
</dbReference>
<proteinExistence type="predicted"/>
<evidence type="ECO:0000313" key="1">
    <source>
        <dbReference type="EMBL" id="ATX67430.1"/>
    </source>
</evidence>
<dbReference type="STRING" id="441209.GCA_001870665_03466"/>
<keyword evidence="2" id="KW-1185">Reference proteome</keyword>
<evidence type="ECO:0000313" key="2">
    <source>
        <dbReference type="Proteomes" id="UP000228948"/>
    </source>
</evidence>
<gene>
    <name evidence="1" type="ORF">BG454_17770</name>
</gene>
<name>A0A2K8KLM6_9RHOB</name>
<protein>
    <submittedName>
        <fullName evidence="1">Uncharacterized protein</fullName>
    </submittedName>
</protein>
<dbReference type="RefSeq" id="WP_071482436.1">
    <property type="nucleotide sequence ID" value="NZ_CP024899.1"/>
</dbReference>
<dbReference type="OrthoDB" id="7067390at2"/>
<organism evidence="1 2">
    <name type="scientific">Roseinatronobacter bogoriensis subsp. barguzinensis</name>
    <dbReference type="NCBI Taxonomy" id="441209"/>
    <lineage>
        <taxon>Bacteria</taxon>
        <taxon>Pseudomonadati</taxon>
        <taxon>Pseudomonadota</taxon>
        <taxon>Alphaproteobacteria</taxon>
        <taxon>Rhodobacterales</taxon>
        <taxon>Paracoccaceae</taxon>
        <taxon>Roseinatronobacter</taxon>
    </lineage>
</organism>
<dbReference type="Proteomes" id="UP000228948">
    <property type="component" value="Chromosome"/>
</dbReference>
<accession>A0A2K8KLM6</accession>